<feature type="transmembrane region" description="Helical" evidence="1">
    <location>
        <begin position="32"/>
        <end position="55"/>
    </location>
</feature>
<keyword evidence="1" id="KW-0812">Transmembrane</keyword>
<proteinExistence type="predicted"/>
<comment type="caution">
    <text evidence="2">The sequence shown here is derived from an EMBL/GenBank/DDBJ whole genome shotgun (WGS) entry which is preliminary data.</text>
</comment>
<keyword evidence="1" id="KW-0472">Membrane</keyword>
<dbReference type="EMBL" id="JAHRIM010031254">
    <property type="protein sequence ID" value="MEQ2265044.1"/>
    <property type="molecule type" value="Genomic_DNA"/>
</dbReference>
<keyword evidence="3" id="KW-1185">Reference proteome</keyword>
<evidence type="ECO:0000313" key="2">
    <source>
        <dbReference type="EMBL" id="MEQ2265044.1"/>
    </source>
</evidence>
<dbReference type="Proteomes" id="UP001444071">
    <property type="component" value="Unassembled WGS sequence"/>
</dbReference>
<gene>
    <name evidence="2" type="ORF">XENORESO_001336</name>
</gene>
<organism evidence="2 3">
    <name type="scientific">Xenotaenia resolanae</name>
    <dbReference type="NCBI Taxonomy" id="208358"/>
    <lineage>
        <taxon>Eukaryota</taxon>
        <taxon>Metazoa</taxon>
        <taxon>Chordata</taxon>
        <taxon>Craniata</taxon>
        <taxon>Vertebrata</taxon>
        <taxon>Euteleostomi</taxon>
        <taxon>Actinopterygii</taxon>
        <taxon>Neopterygii</taxon>
        <taxon>Teleostei</taxon>
        <taxon>Neoteleostei</taxon>
        <taxon>Acanthomorphata</taxon>
        <taxon>Ovalentaria</taxon>
        <taxon>Atherinomorphae</taxon>
        <taxon>Cyprinodontiformes</taxon>
        <taxon>Goodeidae</taxon>
        <taxon>Xenotaenia</taxon>
    </lineage>
</organism>
<keyword evidence="1" id="KW-1133">Transmembrane helix</keyword>
<evidence type="ECO:0000256" key="1">
    <source>
        <dbReference type="SAM" id="Phobius"/>
    </source>
</evidence>
<sequence>MTFWCGSMVCEVMEFQSERLERPFFKGTKPEMIIVLFSFSFIMQLIMDLVFLAGFCEIKAMCFLRILLSESSSISSALKLIPTTKVSLLPERLWFKAPTL</sequence>
<evidence type="ECO:0000313" key="3">
    <source>
        <dbReference type="Proteomes" id="UP001444071"/>
    </source>
</evidence>
<reference evidence="2 3" key="1">
    <citation type="submission" date="2021-06" db="EMBL/GenBank/DDBJ databases">
        <authorList>
            <person name="Palmer J.M."/>
        </authorList>
    </citation>
    <scope>NUCLEOTIDE SEQUENCE [LARGE SCALE GENOMIC DNA]</scope>
    <source>
        <strain evidence="2 3">XR_2019</strain>
        <tissue evidence="2">Muscle</tissue>
    </source>
</reference>
<name>A0ABV0W721_9TELE</name>
<accession>A0ABV0W721</accession>
<protein>
    <submittedName>
        <fullName evidence="2">Uncharacterized protein</fullName>
    </submittedName>
</protein>